<dbReference type="Proteomes" id="UP000693981">
    <property type="component" value="Unassembled WGS sequence"/>
</dbReference>
<dbReference type="PROSITE" id="PS51752">
    <property type="entry name" value="JACALIN_LECTIN"/>
    <property type="match status" value="1"/>
</dbReference>
<dbReference type="InterPro" id="IPR001229">
    <property type="entry name" value="Jacalin-like_lectin_dom"/>
</dbReference>
<dbReference type="EMBL" id="JAGDFL010000334">
    <property type="protein sequence ID" value="KAG7392590.1"/>
    <property type="molecule type" value="Genomic_DNA"/>
</dbReference>
<evidence type="ECO:0000313" key="2">
    <source>
        <dbReference type="EMBL" id="KAG7392590.1"/>
    </source>
</evidence>
<protein>
    <recommendedName>
        <fullName evidence="1">Jacalin-type lectin domain-containing protein</fullName>
    </recommendedName>
</protein>
<proteinExistence type="predicted"/>
<feature type="domain" description="Jacalin-type lectin" evidence="1">
    <location>
        <begin position="376"/>
        <end position="549"/>
    </location>
</feature>
<evidence type="ECO:0000259" key="1">
    <source>
        <dbReference type="PROSITE" id="PS51752"/>
    </source>
</evidence>
<sequence length="711" mass="78621">MYVQYKDSDDHSHQSSCVRRTWTSLFASCFAKATERCTIKVKNLSEEEAVHHPLVLLEGTVTGLQGIRQNDVFLDTQVDGENALSWPVGTTSGRFKAFVLLPRPGKFNITLQIIGVCARVFHVEYAPPCATPYIVKFHYLKHSDEGSDTPPDTEGSNTAAIQKIRFNALILQMVVAEMMNAAGLPRRTFALQFAADGLPEVSSLQSCSMKTSSAQEDEDISEVVGLEIESTGLDSPAEMEVTHIVVVEGSRFSTENNLTKDDDTENDDESKQLNFFFARGLDSWPSQLSEITASCLNSFQRDGGALQNIFVSDIGEFLQVLGRTFDESISTNNFTHMNELLCVYEADSHVEVAAFGVTNSQGWFKLDHTAIRELKCSRGPIWDGTSAKKLCDSPWIWSPGSVRMYGPVGTIQDDDDDQEVLGELSTSRNAEFVNELHAVAMNVDTMLDEFWSISRKSFSEMENNDEVCAQGKKHWFILVDGEYITRVDICASTWIKGLQFHTNLRTSRWYGSTGGQKQVLECPEGWRVATFFGSKSGEHVRTLGVKCLPLSSLPQPRSTWPKPRPQTGSSVKFLEAVGDALEHGPNTRFLLLPDTIGAVVIRCGDYVETPFRVLSPKEAAANCSNPVAYSYNDHVFELVPGEKIVKVEMSSGHWVDLVRLTTTLRVSPWFGGWAGTARPALECPTGHSVCGFYGTHGKKFVGALGILHCAD</sequence>
<dbReference type="SMART" id="SM00915">
    <property type="entry name" value="Jacalin"/>
    <property type="match status" value="1"/>
</dbReference>
<gene>
    <name evidence="2" type="ORF">PHYBOEH_006330</name>
</gene>
<dbReference type="AlphaFoldDB" id="A0A8T1WKP9"/>
<organism evidence="2 3">
    <name type="scientific">Phytophthora boehmeriae</name>
    <dbReference type="NCBI Taxonomy" id="109152"/>
    <lineage>
        <taxon>Eukaryota</taxon>
        <taxon>Sar</taxon>
        <taxon>Stramenopiles</taxon>
        <taxon>Oomycota</taxon>
        <taxon>Peronosporomycetes</taxon>
        <taxon>Peronosporales</taxon>
        <taxon>Peronosporaceae</taxon>
        <taxon>Phytophthora</taxon>
    </lineage>
</organism>
<accession>A0A8T1WKP9</accession>
<dbReference type="InterPro" id="IPR053002">
    <property type="entry name" value="Metalloproteinase_M10B"/>
</dbReference>
<reference evidence="2" key="1">
    <citation type="submission" date="2021-02" db="EMBL/GenBank/DDBJ databases">
        <authorList>
            <person name="Palmer J.M."/>
        </authorList>
    </citation>
    <scope>NUCLEOTIDE SEQUENCE</scope>
    <source>
        <strain evidence="2">SCRP23</strain>
    </source>
</reference>
<dbReference type="PANTHER" id="PTHR21054:SF2">
    <property type="entry name" value="MIP04191P"/>
    <property type="match status" value="1"/>
</dbReference>
<dbReference type="OrthoDB" id="74460at2759"/>
<dbReference type="InterPro" id="IPR021917">
    <property type="entry name" value="Unchr_Zn-peptidase-like"/>
</dbReference>
<name>A0A8T1WKP9_9STRA</name>
<dbReference type="Pfam" id="PF12044">
    <property type="entry name" value="Metallopep"/>
    <property type="match status" value="1"/>
</dbReference>
<comment type="caution">
    <text evidence="2">The sequence shown here is derived from an EMBL/GenBank/DDBJ whole genome shotgun (WGS) entry which is preliminary data.</text>
</comment>
<dbReference type="PANTHER" id="PTHR21054">
    <property type="entry name" value="ZINC METALLOPROTEINASE-RELATED"/>
    <property type="match status" value="1"/>
</dbReference>
<evidence type="ECO:0000313" key="3">
    <source>
        <dbReference type="Proteomes" id="UP000693981"/>
    </source>
</evidence>
<keyword evidence="3" id="KW-1185">Reference proteome</keyword>
<dbReference type="Pfam" id="PF01419">
    <property type="entry name" value="Jacalin"/>
    <property type="match status" value="2"/>
</dbReference>